<accession>A0A1D8AU40</accession>
<dbReference type="InterPro" id="IPR051750">
    <property type="entry name" value="Trans-sulfuration_enzymes"/>
</dbReference>
<name>A0A1D8AU40_9BACT</name>
<dbReference type="InterPro" id="IPR000277">
    <property type="entry name" value="Cys/Met-Metab_PyrdxlP-dep_enz"/>
</dbReference>
<dbReference type="GO" id="GO:0019346">
    <property type="term" value="P:transsulfuration"/>
    <property type="evidence" value="ECO:0007669"/>
    <property type="project" value="InterPro"/>
</dbReference>
<dbReference type="EMBL" id="CP016094">
    <property type="protein sequence ID" value="AOS44403.1"/>
    <property type="molecule type" value="Genomic_DNA"/>
</dbReference>
<comment type="similarity">
    <text evidence="3">Belongs to the trans-sulfuration enzymes family.</text>
</comment>
<dbReference type="KEGG" id="obg:Verru16b_01465"/>
<protein>
    <submittedName>
        <fullName evidence="4">Cystathionine gamma-synthase</fullName>
        <ecNumber evidence="4">2.5.1.48</ecNumber>
    </submittedName>
</protein>
<evidence type="ECO:0000256" key="3">
    <source>
        <dbReference type="RuleBase" id="RU362118"/>
    </source>
</evidence>
<dbReference type="GO" id="GO:0003962">
    <property type="term" value="F:cystathionine gamma-synthase activity"/>
    <property type="evidence" value="ECO:0007669"/>
    <property type="project" value="UniProtKB-EC"/>
</dbReference>
<dbReference type="Gene3D" id="3.40.640.10">
    <property type="entry name" value="Type I PLP-dependent aspartate aminotransferase-like (Major domain)"/>
    <property type="match status" value="1"/>
</dbReference>
<dbReference type="InterPro" id="IPR015424">
    <property type="entry name" value="PyrdxlP-dep_Trfase"/>
</dbReference>
<dbReference type="Gene3D" id="3.90.1150.10">
    <property type="entry name" value="Aspartate Aminotransferase, domain 1"/>
    <property type="match status" value="1"/>
</dbReference>
<keyword evidence="5" id="KW-1185">Reference proteome</keyword>
<proteinExistence type="inferred from homology"/>
<dbReference type="Proteomes" id="UP000095228">
    <property type="component" value="Chromosome"/>
</dbReference>
<evidence type="ECO:0000313" key="5">
    <source>
        <dbReference type="Proteomes" id="UP000095228"/>
    </source>
</evidence>
<evidence type="ECO:0000256" key="2">
    <source>
        <dbReference type="ARBA" id="ARBA00022898"/>
    </source>
</evidence>
<dbReference type="STRING" id="1838286.Verru16b_01465"/>
<dbReference type="PANTHER" id="PTHR42699">
    <property type="match status" value="1"/>
</dbReference>
<organism evidence="4 5">
    <name type="scientific">Lacunisphaera limnophila</name>
    <dbReference type="NCBI Taxonomy" id="1838286"/>
    <lineage>
        <taxon>Bacteria</taxon>
        <taxon>Pseudomonadati</taxon>
        <taxon>Verrucomicrobiota</taxon>
        <taxon>Opitutia</taxon>
        <taxon>Opitutales</taxon>
        <taxon>Opitutaceae</taxon>
        <taxon>Lacunisphaera</taxon>
    </lineage>
</organism>
<dbReference type="AlphaFoldDB" id="A0A1D8AU40"/>
<evidence type="ECO:0000256" key="1">
    <source>
        <dbReference type="ARBA" id="ARBA00001933"/>
    </source>
</evidence>
<dbReference type="EC" id="2.5.1.48" evidence="4"/>
<dbReference type="OrthoDB" id="262490at2"/>
<gene>
    <name evidence="4" type="primary">metB</name>
    <name evidence="4" type="ORF">Verru16b_01465</name>
</gene>
<keyword evidence="2 3" id="KW-0663">Pyridoxal phosphate</keyword>
<dbReference type="PATRIC" id="fig|1838286.3.peg.1480"/>
<comment type="cofactor">
    <cofactor evidence="1 3">
        <name>pyridoxal 5'-phosphate</name>
        <dbReference type="ChEBI" id="CHEBI:597326"/>
    </cofactor>
</comment>
<reference evidence="4 5" key="1">
    <citation type="submission" date="2016-06" db="EMBL/GenBank/DDBJ databases">
        <title>Three novel species with peptidoglycan cell walls form the new genus Lacunisphaera gen. nov. in the family Opitutaceae of the verrucomicrobial subdivision 4.</title>
        <authorList>
            <person name="Rast P."/>
            <person name="Gloeckner I."/>
            <person name="Jogler M."/>
            <person name="Boedeker C."/>
            <person name="Jeske O."/>
            <person name="Wiegand S."/>
            <person name="Reinhardt R."/>
            <person name="Schumann P."/>
            <person name="Rohde M."/>
            <person name="Spring S."/>
            <person name="Gloeckner F.O."/>
            <person name="Jogler C."/>
        </authorList>
    </citation>
    <scope>NUCLEOTIDE SEQUENCE [LARGE SCALE GENOMIC DNA]</scope>
    <source>
        <strain evidence="4 5">IG16b</strain>
    </source>
</reference>
<keyword evidence="4" id="KW-0808">Transferase</keyword>
<dbReference type="InterPro" id="IPR015422">
    <property type="entry name" value="PyrdxlP-dep_Trfase_small"/>
</dbReference>
<dbReference type="SUPFAM" id="SSF53383">
    <property type="entry name" value="PLP-dependent transferases"/>
    <property type="match status" value="1"/>
</dbReference>
<dbReference type="Pfam" id="PF01053">
    <property type="entry name" value="Cys_Met_Meta_PP"/>
    <property type="match status" value="1"/>
</dbReference>
<dbReference type="PANTHER" id="PTHR42699:SF1">
    <property type="entry name" value="CYSTATHIONINE GAMMA-SYNTHASE-RELATED"/>
    <property type="match status" value="1"/>
</dbReference>
<dbReference type="InterPro" id="IPR015421">
    <property type="entry name" value="PyrdxlP-dep_Trfase_major"/>
</dbReference>
<sequence length="477" mass="51337">MHAVRGYEEKDPAIVRQLTNGYPRFVLHPFTRRLVAHLTTVTPALRQRTLWLTSSGAMAQALLAHLTPARGAELYTLPGLHGVSHPESPETAALAKVFLQNLGGFLSSREAEDHLVALQLLPAPHPEEVFAGDAPAEIRRQLRTVLPGTTDADLLLASCGMSAMHAAFRAVNSLQAPRGRTVWLQLGWLYLDTIAILKKFTAHPADYVYVREVADLDALRRIFAAHGARIAGVVTEVPTNPLIQTPDLPAIAALCREHGARLLVDPSMSSVFSLDVLPHADLVVSSLTKYTASEGDLTAGLVAVNPAAPAAAALRSALAGTAEPLYARDAARLAWQIGQTPAVLARIQAATPSVVAFLEKHPAVKAVFWALQSGSRENYLKLARTPDATGGMITFTLRNPGGLEKFYDRLRLPKGPSFGMKTTLICPFMYLAHYDLVTTPAGLAELAASRLDPDLLRLCVGTEPVDEIIRALSEALA</sequence>
<dbReference type="GO" id="GO:0030170">
    <property type="term" value="F:pyridoxal phosphate binding"/>
    <property type="evidence" value="ECO:0007669"/>
    <property type="project" value="InterPro"/>
</dbReference>
<evidence type="ECO:0000313" key="4">
    <source>
        <dbReference type="EMBL" id="AOS44403.1"/>
    </source>
</evidence>